<dbReference type="STRING" id="1758689.SGUI_0655"/>
<feature type="domain" description="Alcohol dehydrogenase iron-type/glycerol dehydrogenase GldA" evidence="4">
    <location>
        <begin position="12"/>
        <end position="152"/>
    </location>
</feature>
<organism evidence="6 7">
    <name type="scientific">Serinicoccus hydrothermalis</name>
    <dbReference type="NCBI Taxonomy" id="1758689"/>
    <lineage>
        <taxon>Bacteria</taxon>
        <taxon>Bacillati</taxon>
        <taxon>Actinomycetota</taxon>
        <taxon>Actinomycetes</taxon>
        <taxon>Micrococcales</taxon>
        <taxon>Ornithinimicrobiaceae</taxon>
        <taxon>Serinicoccus</taxon>
    </lineage>
</organism>
<dbReference type="OrthoDB" id="9815791at2"/>
<evidence type="ECO:0000256" key="2">
    <source>
        <dbReference type="ARBA" id="ARBA00023002"/>
    </source>
</evidence>
<reference evidence="6 7" key="1">
    <citation type="submission" date="2016-03" db="EMBL/GenBank/DDBJ databases">
        <title>Shallow-sea hydrothermal system.</title>
        <authorList>
            <person name="Tang K."/>
        </authorList>
    </citation>
    <scope>NUCLEOTIDE SEQUENCE [LARGE SCALE GENOMIC DNA]</scope>
    <source>
        <strain evidence="6 7">JLT9</strain>
    </source>
</reference>
<dbReference type="GO" id="GO:0018506">
    <property type="term" value="F:maleylacetate reductase activity"/>
    <property type="evidence" value="ECO:0007669"/>
    <property type="project" value="InterPro"/>
</dbReference>
<keyword evidence="3" id="KW-0520">NAD</keyword>
<dbReference type="Pfam" id="PF25137">
    <property type="entry name" value="ADH_Fe_C"/>
    <property type="match status" value="1"/>
</dbReference>
<evidence type="ECO:0000259" key="4">
    <source>
        <dbReference type="Pfam" id="PF00465"/>
    </source>
</evidence>
<dbReference type="InterPro" id="IPR056798">
    <property type="entry name" value="ADH_Fe_C"/>
</dbReference>
<dbReference type="GO" id="GO:0004022">
    <property type="term" value="F:alcohol dehydrogenase (NAD+) activity"/>
    <property type="evidence" value="ECO:0007669"/>
    <property type="project" value="UniProtKB-EC"/>
</dbReference>
<accession>A0A1B1N9H0</accession>
<dbReference type="Gene3D" id="1.20.1090.10">
    <property type="entry name" value="Dehydroquinate synthase-like - alpha domain"/>
    <property type="match status" value="1"/>
</dbReference>
<evidence type="ECO:0000256" key="1">
    <source>
        <dbReference type="ARBA" id="ARBA00007358"/>
    </source>
</evidence>
<dbReference type="PANTHER" id="PTHR11496">
    <property type="entry name" value="ALCOHOL DEHYDROGENASE"/>
    <property type="match status" value="1"/>
</dbReference>
<proteinExistence type="inferred from homology"/>
<evidence type="ECO:0000256" key="3">
    <source>
        <dbReference type="ARBA" id="ARBA00023027"/>
    </source>
</evidence>
<feature type="domain" description="Fe-containing alcohol dehydrogenase-like C-terminal" evidence="5">
    <location>
        <begin position="165"/>
        <end position="347"/>
    </location>
</feature>
<keyword evidence="7" id="KW-1185">Reference proteome</keyword>
<dbReference type="EMBL" id="CP014989">
    <property type="protein sequence ID" value="ANS78051.1"/>
    <property type="molecule type" value="Genomic_DNA"/>
</dbReference>
<dbReference type="GO" id="GO:0046872">
    <property type="term" value="F:metal ion binding"/>
    <property type="evidence" value="ECO:0007669"/>
    <property type="project" value="InterPro"/>
</dbReference>
<dbReference type="KEGG" id="serj:SGUI_0655"/>
<dbReference type="AlphaFoldDB" id="A0A1B1N9H0"/>
<dbReference type="CDD" id="cd08177">
    <property type="entry name" value="MAR"/>
    <property type="match status" value="1"/>
</dbReference>
<dbReference type="SUPFAM" id="SSF56796">
    <property type="entry name" value="Dehydroquinate synthase-like"/>
    <property type="match status" value="1"/>
</dbReference>
<dbReference type="InterPro" id="IPR039697">
    <property type="entry name" value="Alcohol_dehydrogenase_Fe"/>
</dbReference>
<evidence type="ECO:0000313" key="7">
    <source>
        <dbReference type="Proteomes" id="UP000092482"/>
    </source>
</evidence>
<evidence type="ECO:0000259" key="5">
    <source>
        <dbReference type="Pfam" id="PF25137"/>
    </source>
</evidence>
<name>A0A1B1N9H0_9MICO</name>
<dbReference type="RefSeq" id="WP_066636273.1">
    <property type="nucleotide sequence ID" value="NZ_CP014989.1"/>
</dbReference>
<comment type="similarity">
    <text evidence="1">Belongs to the iron-containing alcohol dehydrogenase family.</text>
</comment>
<dbReference type="Pfam" id="PF00465">
    <property type="entry name" value="Fe-ADH"/>
    <property type="match status" value="1"/>
</dbReference>
<dbReference type="EC" id="1.1.1.1" evidence="6"/>
<dbReference type="Proteomes" id="UP000092482">
    <property type="component" value="Chromosome"/>
</dbReference>
<sequence length="354" mass="36547">MEIRFDHTTLGQRVLFGAGAAAANIATALRDLGASRPLLVGGGHTAGVVDQVSEEFGVAGHIREVVQHVPAERAREAVALAQDVGADAVVAIGGGSATGLAKIVARDTGLPVVAVPTTFSGSEATDIWGMTEDERKTTGTDLRVLPRVVVYDAELTLGLPPDLAVHSGLNALAHAVDSLWAPRADPINRAMAGEGMRALVPGLRRLRADPEDVGAHEQVLYGTYLSGVALSSAGAGMHHKICHVLGGTFNLPHAPTHAVVLPYVAAYNAEADPESDARIAEALGAPHGAAGLWDLAREVGAPDSLGKIGLTEDDVDLAAELATAAIPESNPAPVSQENVAQLLRSALRGDDVRR</sequence>
<evidence type="ECO:0000313" key="6">
    <source>
        <dbReference type="EMBL" id="ANS78051.1"/>
    </source>
</evidence>
<dbReference type="InterPro" id="IPR001670">
    <property type="entry name" value="ADH_Fe/GldA"/>
</dbReference>
<keyword evidence="2 6" id="KW-0560">Oxidoreductase</keyword>
<gene>
    <name evidence="6" type="ORF">SGUI_0655</name>
</gene>
<dbReference type="Gene3D" id="3.40.50.1970">
    <property type="match status" value="1"/>
</dbReference>
<dbReference type="InterPro" id="IPR034786">
    <property type="entry name" value="MAR"/>
</dbReference>
<dbReference type="PANTHER" id="PTHR11496:SF102">
    <property type="entry name" value="ALCOHOL DEHYDROGENASE 4"/>
    <property type="match status" value="1"/>
</dbReference>
<protein>
    <submittedName>
        <fullName evidence="6">Alcohol dehydrogenase</fullName>
        <ecNumber evidence="6">1.1.1.1</ecNumber>
    </submittedName>
</protein>